<dbReference type="AlphaFoldDB" id="A0AAU9YVG8"/>
<gene>
    <name evidence="4" type="primary">Glipr1l1</name>
    <name evidence="4" type="ORF">PHOROB_LOCUS2389</name>
</gene>
<dbReference type="Gene3D" id="3.40.33.10">
    <property type="entry name" value="CAP"/>
    <property type="match status" value="1"/>
</dbReference>
<dbReference type="EMBL" id="CALSGD010000473">
    <property type="protein sequence ID" value="CAH6778679.1"/>
    <property type="molecule type" value="Genomic_DNA"/>
</dbReference>
<comment type="caution">
    <text evidence="4">The sequence shown here is derived from an EMBL/GenBank/DDBJ whole genome shotgun (WGS) entry which is preliminary data.</text>
</comment>
<dbReference type="Proteomes" id="UP001152836">
    <property type="component" value="Unassembled WGS sequence"/>
</dbReference>
<evidence type="ECO:0000256" key="1">
    <source>
        <dbReference type="ARBA" id="ARBA00009923"/>
    </source>
</evidence>
<dbReference type="Pfam" id="PF00188">
    <property type="entry name" value="CAP"/>
    <property type="match status" value="1"/>
</dbReference>
<dbReference type="InterPro" id="IPR002413">
    <property type="entry name" value="V5_allergen-like"/>
</dbReference>
<evidence type="ECO:0000313" key="5">
    <source>
        <dbReference type="Proteomes" id="UP001152836"/>
    </source>
</evidence>
<dbReference type="PRINTS" id="PR00838">
    <property type="entry name" value="V5ALLERGEN"/>
</dbReference>
<feature type="chain" id="PRO_5043762524" evidence="2">
    <location>
        <begin position="23"/>
        <end position="231"/>
    </location>
</feature>
<keyword evidence="2" id="KW-0732">Signal</keyword>
<feature type="domain" description="SCP" evidence="3">
    <location>
        <begin position="36"/>
        <end position="182"/>
    </location>
</feature>
<dbReference type="PRINTS" id="PR00837">
    <property type="entry name" value="V5TPXLIKE"/>
</dbReference>
<proteinExistence type="inferred from homology"/>
<dbReference type="InterPro" id="IPR001283">
    <property type="entry name" value="CRISP-related"/>
</dbReference>
<name>A0AAU9YVG8_PHORO</name>
<comment type="similarity">
    <text evidence="1">Belongs to the CRISP family.</text>
</comment>
<dbReference type="InterPro" id="IPR018244">
    <property type="entry name" value="Allrgn_V5/Tpx1_CS"/>
</dbReference>
<protein>
    <submittedName>
        <fullName evidence="4">Glipr1l1 protein</fullName>
    </submittedName>
</protein>
<evidence type="ECO:0000313" key="4">
    <source>
        <dbReference type="EMBL" id="CAH6778679.1"/>
    </source>
</evidence>
<evidence type="ECO:0000256" key="2">
    <source>
        <dbReference type="SAM" id="SignalP"/>
    </source>
</evidence>
<dbReference type="SUPFAM" id="SSF55797">
    <property type="entry name" value="PR-1-like"/>
    <property type="match status" value="1"/>
</dbReference>
<evidence type="ECO:0000259" key="3">
    <source>
        <dbReference type="SMART" id="SM00198"/>
    </source>
</evidence>
<accession>A0AAU9YVG8</accession>
<dbReference type="PROSITE" id="PS01009">
    <property type="entry name" value="CRISP_1"/>
    <property type="match status" value="1"/>
</dbReference>
<dbReference type="PANTHER" id="PTHR10334">
    <property type="entry name" value="CYSTEINE-RICH SECRETORY PROTEIN-RELATED"/>
    <property type="match status" value="1"/>
</dbReference>
<dbReference type="SMART" id="SM00198">
    <property type="entry name" value="SCP"/>
    <property type="match status" value="1"/>
</dbReference>
<dbReference type="InterPro" id="IPR014044">
    <property type="entry name" value="CAP_dom"/>
</dbReference>
<reference evidence="4" key="1">
    <citation type="submission" date="2022-06" db="EMBL/GenBank/DDBJ databases">
        <authorList>
            <person name="Andreotti S."/>
            <person name="Wyler E."/>
        </authorList>
    </citation>
    <scope>NUCLEOTIDE SEQUENCE</scope>
</reference>
<dbReference type="GO" id="GO:0005576">
    <property type="term" value="C:extracellular region"/>
    <property type="evidence" value="ECO:0007669"/>
    <property type="project" value="InterPro"/>
</dbReference>
<dbReference type="InterPro" id="IPR035940">
    <property type="entry name" value="CAP_sf"/>
</dbReference>
<sequence>MKKLNCFWTLGLCLVASKLSKALLNIPKLPTIYDPKFIQECVDSHNEFRSKVNPPAADMNVLNWDKELARQAKSWSQQCKFSHNPCTKKRYSCIEGHDFLGENIYLGEIQSTPQQAISFWYNESEHYNFDNMTCSKTCGHYTQIVWANTVTVGCAVSNCPNLLGHSAALFVCNYAPPGNEKNVGPYIKGEPCSMCKRSDCRNNLCYPLTEKATQPRACHLLMLGFIFHRIL</sequence>
<organism evidence="4 5">
    <name type="scientific">Phodopus roborovskii</name>
    <name type="common">Roborovski's desert hamster</name>
    <name type="synonym">Cricetulus roborovskii</name>
    <dbReference type="NCBI Taxonomy" id="109678"/>
    <lineage>
        <taxon>Eukaryota</taxon>
        <taxon>Metazoa</taxon>
        <taxon>Chordata</taxon>
        <taxon>Craniata</taxon>
        <taxon>Vertebrata</taxon>
        <taxon>Euteleostomi</taxon>
        <taxon>Mammalia</taxon>
        <taxon>Eutheria</taxon>
        <taxon>Euarchontoglires</taxon>
        <taxon>Glires</taxon>
        <taxon>Rodentia</taxon>
        <taxon>Myomorpha</taxon>
        <taxon>Muroidea</taxon>
        <taxon>Cricetidae</taxon>
        <taxon>Cricetinae</taxon>
        <taxon>Phodopus</taxon>
    </lineage>
</organism>
<feature type="signal peptide" evidence="2">
    <location>
        <begin position="1"/>
        <end position="22"/>
    </location>
</feature>
<keyword evidence="5" id="KW-1185">Reference proteome</keyword>